<evidence type="ECO:0008006" key="3">
    <source>
        <dbReference type="Google" id="ProtNLM"/>
    </source>
</evidence>
<dbReference type="AlphaFoldDB" id="A0A553I765"/>
<dbReference type="Gene3D" id="3.30.530.20">
    <property type="match status" value="1"/>
</dbReference>
<gene>
    <name evidence="1" type="ORF">FHL15_003187</name>
</gene>
<comment type="caution">
    <text evidence="1">The sequence shown here is derived from an EMBL/GenBank/DDBJ whole genome shotgun (WGS) entry which is preliminary data.</text>
</comment>
<dbReference type="PANTHER" id="PTHR36166:SF1">
    <property type="entry name" value="SRPBCC DOMAIN-CONTAINING PROTEIN"/>
    <property type="match status" value="1"/>
</dbReference>
<protein>
    <recommendedName>
        <fullName evidence="3">Coenzyme Q-binding protein COQ10 START domain-containing protein</fullName>
    </recommendedName>
</protein>
<dbReference type="OrthoDB" id="509124at2759"/>
<dbReference type="Proteomes" id="UP000319160">
    <property type="component" value="Unassembled WGS sequence"/>
</dbReference>
<sequence length="157" mass="18088">MISVQISLLIDAPPHKVWTTLADLEHWPDWNSFFTRMQIQNQDKDMGIVVGTKMQFTNRISPGKSGNYEARITQWVPGKTFTWVSGPSPWLEWLVYGEHWFQVQEEKSADGTSRTRLLQGENIGGCVSLLLPASMAEDLATKFRKFNEELRCEVDRR</sequence>
<evidence type="ECO:0000313" key="1">
    <source>
        <dbReference type="EMBL" id="TRX96045.1"/>
    </source>
</evidence>
<accession>A0A553I765</accession>
<name>A0A553I765_9PEZI</name>
<organism evidence="1 2">
    <name type="scientific">Xylaria flabelliformis</name>
    <dbReference type="NCBI Taxonomy" id="2512241"/>
    <lineage>
        <taxon>Eukaryota</taxon>
        <taxon>Fungi</taxon>
        <taxon>Dikarya</taxon>
        <taxon>Ascomycota</taxon>
        <taxon>Pezizomycotina</taxon>
        <taxon>Sordariomycetes</taxon>
        <taxon>Xylariomycetidae</taxon>
        <taxon>Xylariales</taxon>
        <taxon>Xylariaceae</taxon>
        <taxon>Xylaria</taxon>
    </lineage>
</organism>
<reference evidence="2" key="1">
    <citation type="submission" date="2019-06" db="EMBL/GenBank/DDBJ databases">
        <title>Draft genome sequence of the griseofulvin-producing fungus Xylaria cubensis strain G536.</title>
        <authorList>
            <person name="Mead M.E."/>
            <person name="Raja H.A."/>
            <person name="Steenwyk J.L."/>
            <person name="Knowles S.L."/>
            <person name="Oberlies N.H."/>
            <person name="Rokas A."/>
        </authorList>
    </citation>
    <scope>NUCLEOTIDE SEQUENCE [LARGE SCALE GENOMIC DNA]</scope>
    <source>
        <strain evidence="2">G536</strain>
    </source>
</reference>
<keyword evidence="2" id="KW-1185">Reference proteome</keyword>
<proteinExistence type="predicted"/>
<dbReference type="Pfam" id="PF10604">
    <property type="entry name" value="Polyketide_cyc2"/>
    <property type="match status" value="1"/>
</dbReference>
<dbReference type="PANTHER" id="PTHR36166">
    <property type="entry name" value="CHROMOSOME 9, WHOLE GENOME SHOTGUN SEQUENCE"/>
    <property type="match status" value="1"/>
</dbReference>
<dbReference type="EMBL" id="VFLP01000013">
    <property type="protein sequence ID" value="TRX96045.1"/>
    <property type="molecule type" value="Genomic_DNA"/>
</dbReference>
<evidence type="ECO:0000313" key="2">
    <source>
        <dbReference type="Proteomes" id="UP000319160"/>
    </source>
</evidence>
<dbReference type="SUPFAM" id="SSF55961">
    <property type="entry name" value="Bet v1-like"/>
    <property type="match status" value="1"/>
</dbReference>
<dbReference type="InterPro" id="IPR023393">
    <property type="entry name" value="START-like_dom_sf"/>
</dbReference>
<dbReference type="InterPro" id="IPR019587">
    <property type="entry name" value="Polyketide_cyclase/dehydratase"/>
</dbReference>
<dbReference type="STRING" id="2512241.A0A553I765"/>
<dbReference type="CDD" id="cd07822">
    <property type="entry name" value="SRPBCC_4"/>
    <property type="match status" value="1"/>
</dbReference>